<reference evidence="1 2" key="1">
    <citation type="submission" date="2016-07" db="EMBL/GenBank/DDBJ databases">
        <title>Pervasive Adenine N6-methylation of Active Genes in Fungi.</title>
        <authorList>
            <consortium name="DOE Joint Genome Institute"/>
            <person name="Mondo S.J."/>
            <person name="Dannebaum R.O."/>
            <person name="Kuo R.C."/>
            <person name="Labutti K."/>
            <person name="Haridas S."/>
            <person name="Kuo A."/>
            <person name="Salamov A."/>
            <person name="Ahrendt S.R."/>
            <person name="Lipzen A."/>
            <person name="Sullivan W."/>
            <person name="Andreopoulos W.B."/>
            <person name="Clum A."/>
            <person name="Lindquist E."/>
            <person name="Daum C."/>
            <person name="Ramamoorthy G.K."/>
            <person name="Gryganskyi A."/>
            <person name="Culley D."/>
            <person name="Magnuson J.K."/>
            <person name="James T.Y."/>
            <person name="O'Malley M.A."/>
            <person name="Stajich J.E."/>
            <person name="Spatafora J.W."/>
            <person name="Visel A."/>
            <person name="Grigoriev I.V."/>
        </authorList>
    </citation>
    <scope>NUCLEOTIDE SEQUENCE [LARGE SCALE GENOMIC DNA]</scope>
    <source>
        <strain evidence="1 2">PL171</strain>
    </source>
</reference>
<keyword evidence="2" id="KW-1185">Reference proteome</keyword>
<evidence type="ECO:0000313" key="1">
    <source>
        <dbReference type="EMBL" id="ORZ31002.1"/>
    </source>
</evidence>
<proteinExistence type="predicted"/>
<organism evidence="1 2">
    <name type="scientific">Catenaria anguillulae PL171</name>
    <dbReference type="NCBI Taxonomy" id="765915"/>
    <lineage>
        <taxon>Eukaryota</taxon>
        <taxon>Fungi</taxon>
        <taxon>Fungi incertae sedis</taxon>
        <taxon>Blastocladiomycota</taxon>
        <taxon>Blastocladiomycetes</taxon>
        <taxon>Blastocladiales</taxon>
        <taxon>Catenariaceae</taxon>
        <taxon>Catenaria</taxon>
    </lineage>
</organism>
<accession>A0A1Y2HD75</accession>
<protein>
    <submittedName>
        <fullName evidence="1">Uncharacterized protein</fullName>
    </submittedName>
</protein>
<dbReference type="AlphaFoldDB" id="A0A1Y2HD75"/>
<evidence type="ECO:0000313" key="2">
    <source>
        <dbReference type="Proteomes" id="UP000193411"/>
    </source>
</evidence>
<dbReference type="Proteomes" id="UP000193411">
    <property type="component" value="Unassembled WGS sequence"/>
</dbReference>
<name>A0A1Y2HD75_9FUNG</name>
<comment type="caution">
    <text evidence="1">The sequence shown here is derived from an EMBL/GenBank/DDBJ whole genome shotgun (WGS) entry which is preliminary data.</text>
</comment>
<gene>
    <name evidence="1" type="ORF">BCR44DRAFT_1443296</name>
</gene>
<dbReference type="EMBL" id="MCFL01000069">
    <property type="protein sequence ID" value="ORZ31002.1"/>
    <property type="molecule type" value="Genomic_DNA"/>
</dbReference>
<sequence>MDQPPTLTYDVLVAILTATLGLLRHRRLIRGFALPPHSRGLLADLLLVMPDLDPLARIILPLLPHAWPVQSAATYGRLDVLMYVHDRGLLGTSEAPNKARIQAILAAANAAEHLHILRWLLAQWPAIVQADIWSAQRAIGDACNMSPPERGIALMDFWVYDAGLLEDSASERRQVVLADEAVYKAISLAFGKQNRRLWDWDWVHTAIRAGHCSLVGLCADLEDAGHIQLSTTARPGSRANAAHGIAASAQVLDQHCTQSGLVASELEYDEWIMILATMCCELDEEGNVVSVAKTPRGFTVWKPDAADWWVASGLDLKLPGPHSSVPSVIDLCAFEPALNWWRRRQGMPRFPGRLFPALHDSWNFRAAYWGSTSVYRWWKNVYDKGILPPCSPSAPNPAVHQPYSHSRIVELAAMCPNEWEYDFNLRSVLESSTNAVSFRGSLVEWARQRVLRPENPLPDWGPNIVLRVCGNLGIDPENGGLPPPEGGYVRKGPGEAMVFSW</sequence>